<evidence type="ECO:0000313" key="2">
    <source>
        <dbReference type="Proteomes" id="UP001150581"/>
    </source>
</evidence>
<dbReference type="Proteomes" id="UP001150581">
    <property type="component" value="Unassembled WGS sequence"/>
</dbReference>
<protein>
    <submittedName>
        <fullName evidence="1">Uncharacterized protein</fullName>
    </submittedName>
</protein>
<accession>A0ACC1I6J3</accession>
<keyword evidence="2" id="KW-1185">Reference proteome</keyword>
<gene>
    <name evidence="1" type="ORF">LPJ66_009638</name>
</gene>
<feature type="non-terminal residue" evidence="1">
    <location>
        <position position="65"/>
    </location>
</feature>
<comment type="caution">
    <text evidence="1">The sequence shown here is derived from an EMBL/GenBank/DDBJ whole genome shotgun (WGS) entry which is preliminary data.</text>
</comment>
<organism evidence="1 2">
    <name type="scientific">Kickxella alabastrina</name>
    <dbReference type="NCBI Taxonomy" id="61397"/>
    <lineage>
        <taxon>Eukaryota</taxon>
        <taxon>Fungi</taxon>
        <taxon>Fungi incertae sedis</taxon>
        <taxon>Zoopagomycota</taxon>
        <taxon>Kickxellomycotina</taxon>
        <taxon>Kickxellomycetes</taxon>
        <taxon>Kickxellales</taxon>
        <taxon>Kickxellaceae</taxon>
        <taxon>Kickxella</taxon>
    </lineage>
</organism>
<name>A0ACC1I6J3_9FUNG</name>
<sequence length="65" mass="7103">MWQLKAPAADQENNDVDSIFDDLDDLFVDNSADSYIRSPDADANSKLFGVVDSDNISDPAARVLV</sequence>
<reference evidence="1" key="1">
    <citation type="submission" date="2022-07" db="EMBL/GenBank/DDBJ databases">
        <title>Phylogenomic reconstructions and comparative analyses of Kickxellomycotina fungi.</title>
        <authorList>
            <person name="Reynolds N.K."/>
            <person name="Stajich J.E."/>
            <person name="Barry K."/>
            <person name="Grigoriev I.V."/>
            <person name="Crous P."/>
            <person name="Smith M.E."/>
        </authorList>
    </citation>
    <scope>NUCLEOTIDE SEQUENCE</scope>
    <source>
        <strain evidence="1">Benny 63K</strain>
    </source>
</reference>
<dbReference type="EMBL" id="JANBPG010002263">
    <property type="protein sequence ID" value="KAJ1886425.1"/>
    <property type="molecule type" value="Genomic_DNA"/>
</dbReference>
<proteinExistence type="predicted"/>
<evidence type="ECO:0000313" key="1">
    <source>
        <dbReference type="EMBL" id="KAJ1886425.1"/>
    </source>
</evidence>